<keyword evidence="2" id="KW-1185">Reference proteome</keyword>
<organism evidence="1 2">
    <name type="scientific">Cytospora leucostoma</name>
    <dbReference type="NCBI Taxonomy" id="1230097"/>
    <lineage>
        <taxon>Eukaryota</taxon>
        <taxon>Fungi</taxon>
        <taxon>Dikarya</taxon>
        <taxon>Ascomycota</taxon>
        <taxon>Pezizomycotina</taxon>
        <taxon>Sordariomycetes</taxon>
        <taxon>Sordariomycetidae</taxon>
        <taxon>Diaporthales</taxon>
        <taxon>Cytosporaceae</taxon>
        <taxon>Cytospora</taxon>
    </lineage>
</organism>
<comment type="caution">
    <text evidence="1">The sequence shown here is derived from an EMBL/GenBank/DDBJ whole genome shotgun (WGS) entry which is preliminary data.</text>
</comment>
<reference evidence="1 2" key="1">
    <citation type="submission" date="2015-09" db="EMBL/GenBank/DDBJ databases">
        <title>Host preference determinants of Valsa canker pathogens revealed by comparative genomics.</title>
        <authorList>
            <person name="Yin Z."/>
            <person name="Huang L."/>
        </authorList>
    </citation>
    <scope>NUCLEOTIDE SEQUENCE [LARGE SCALE GENOMIC DNA]</scope>
    <source>
        <strain evidence="1 2">SXYLt</strain>
    </source>
</reference>
<name>A0A423X0E5_9PEZI</name>
<proteinExistence type="predicted"/>
<evidence type="ECO:0000313" key="2">
    <source>
        <dbReference type="Proteomes" id="UP000285146"/>
    </source>
</evidence>
<protein>
    <submittedName>
        <fullName evidence="1">Uncharacterized protein</fullName>
    </submittedName>
</protein>
<dbReference type="PANTHER" id="PTHR40616">
    <property type="entry name" value="LINALOOL DEHYDRATASE_ISOMERASE DOMAIN-CONTAINING PROTEIN"/>
    <property type="match status" value="1"/>
</dbReference>
<dbReference type="EMBL" id="LKEB01000031">
    <property type="protein sequence ID" value="ROW09312.1"/>
    <property type="molecule type" value="Genomic_DNA"/>
</dbReference>
<dbReference type="Proteomes" id="UP000285146">
    <property type="component" value="Unassembled WGS sequence"/>
</dbReference>
<dbReference type="InParanoid" id="A0A423X0E5"/>
<gene>
    <name evidence="1" type="ORF">VPNG_05844</name>
</gene>
<accession>A0A423X0E5</accession>
<dbReference type="OrthoDB" id="2580323at2759"/>
<sequence>MRITRQNDGFAVIVAFASAVVVQAVLNQTSYVKTTMTLSTAAQSLFDYSMQVSELRWDDYYKYVLYQEEGEYNTRFTAWYAVGLLARNQGEDVENAKAAIDNILRAQLTSDYNSAWYGTYKVALDEPEPTETSSYWLPEIYTTYDPNWREFVGTQLVQIAGLYSDLLGSSLIRRIEDALEKAAVGEMRRNGTYPPGDNLILAYSNPSLMRCLTVGWIGARRNNSAFIDFANEKGRLLLELFKLNGSNTLGEYNAPTYYGIDVWALAANIAYGSKNATMTTNAEYILAELWKDIAEHYNPYLRNMADPYDRAYTRDMTTHSAVLSLWWWAMFGRDYGGQPPLGDNDLMYDATQGAAIALVSDIVLKYISIDTAAALQAKGKWTGERFLKKTIRESLKRDITRVATSWLSAEVMIGGMSLAETVNRGEQFVPAIVHWASDPVKEPHLYVGFFSLYPSASTITAVAGPNPLALAYPNTTQSGTDIFTFAVSGIPPGWTLSGRRITGLEDLPCLSVDVFAPGLIRLPVAASEVLLEDHYYYNVSFAVPKGFEGVPTVKMLFEYTC</sequence>
<dbReference type="PANTHER" id="PTHR40616:SF1">
    <property type="entry name" value="LINALOOL DEHYDRATASE_ISOMERASE DOMAIN-CONTAINING PROTEIN"/>
    <property type="match status" value="1"/>
</dbReference>
<dbReference type="AlphaFoldDB" id="A0A423X0E5"/>
<evidence type="ECO:0000313" key="1">
    <source>
        <dbReference type="EMBL" id="ROW09312.1"/>
    </source>
</evidence>